<evidence type="ECO:0000313" key="3">
    <source>
        <dbReference type="Proteomes" id="UP000751190"/>
    </source>
</evidence>
<sequence>MAPLGVLLAVAALRATEGMLAPGLECAPAGVFARRHVERGEPLLEARASAALSEPEGPGALARMACKLVRGEADDSLLALSPPDVLHRWTDVELDELRWPPLAAAARRDREWIARAHAAHADAGVPLARFADALDVCRGHALVHGGALHLIPGVGAFGWSAVRGATLERRGRTFRLACTEAREAGALVTISAGWRTNDELLLEQGWASADLSSDSAVLTADDVLERVRAHQPDEPDGGGGGGDVRGLRAEVMRALRELRYLHEDEGDELRVLSGGYASDMLGILLQAACLGAELTGLSGASDRPALAAAISIGEGVILSLDHEVRVGAALQALCESALAVCTDDLGADEARLAALEGGAARAPGIGPPLGSDAGAESRAAEALRARISRARCLAACARRAAAWVARPSSVGSLRRPWKVNVRTAG</sequence>
<dbReference type="EMBL" id="JAGTXO010000010">
    <property type="protein sequence ID" value="KAG8465349.1"/>
    <property type="molecule type" value="Genomic_DNA"/>
</dbReference>
<dbReference type="OrthoDB" id="10612122at2759"/>
<gene>
    <name evidence="2" type="ORF">KFE25_002656</name>
</gene>
<organism evidence="2 3">
    <name type="scientific">Diacronema lutheri</name>
    <name type="common">Unicellular marine alga</name>
    <name type="synonym">Monochrysis lutheri</name>
    <dbReference type="NCBI Taxonomy" id="2081491"/>
    <lineage>
        <taxon>Eukaryota</taxon>
        <taxon>Haptista</taxon>
        <taxon>Haptophyta</taxon>
        <taxon>Pavlovophyceae</taxon>
        <taxon>Pavlovales</taxon>
        <taxon>Pavlovaceae</taxon>
        <taxon>Diacronema</taxon>
    </lineage>
</organism>
<dbReference type="Proteomes" id="UP000751190">
    <property type="component" value="Unassembled WGS sequence"/>
</dbReference>
<reference evidence="2" key="1">
    <citation type="submission" date="2021-05" db="EMBL/GenBank/DDBJ databases">
        <title>The genome of the haptophyte Pavlova lutheri (Diacronema luteri, Pavlovales) - a model for lipid biosynthesis in eukaryotic algae.</title>
        <authorList>
            <person name="Hulatt C.J."/>
            <person name="Posewitz M.C."/>
        </authorList>
    </citation>
    <scope>NUCLEOTIDE SEQUENCE</scope>
    <source>
        <strain evidence="2">NIVA-4/92</strain>
    </source>
</reference>
<dbReference type="OMA" id="GWRTNDE"/>
<feature type="signal peptide" evidence="1">
    <location>
        <begin position="1"/>
        <end position="18"/>
    </location>
</feature>
<comment type="caution">
    <text evidence="2">The sequence shown here is derived from an EMBL/GenBank/DDBJ whole genome shotgun (WGS) entry which is preliminary data.</text>
</comment>
<keyword evidence="3" id="KW-1185">Reference proteome</keyword>
<dbReference type="AlphaFoldDB" id="A0A8J5XRN6"/>
<evidence type="ECO:0000313" key="2">
    <source>
        <dbReference type="EMBL" id="KAG8465349.1"/>
    </source>
</evidence>
<evidence type="ECO:0000256" key="1">
    <source>
        <dbReference type="SAM" id="SignalP"/>
    </source>
</evidence>
<name>A0A8J5XRN6_DIALT</name>
<protein>
    <submittedName>
        <fullName evidence="2">Uncharacterized protein</fullName>
    </submittedName>
</protein>
<feature type="chain" id="PRO_5035171660" evidence="1">
    <location>
        <begin position="19"/>
        <end position="425"/>
    </location>
</feature>
<proteinExistence type="predicted"/>
<accession>A0A8J5XRN6</accession>
<keyword evidence="1" id="KW-0732">Signal</keyword>